<evidence type="ECO:0000313" key="2">
    <source>
        <dbReference type="Proteomes" id="UP000178348"/>
    </source>
</evidence>
<dbReference type="EMBL" id="MHLB01000057">
    <property type="protein sequence ID" value="OGZ00740.1"/>
    <property type="molecule type" value="Genomic_DNA"/>
</dbReference>
<evidence type="ECO:0000313" key="1">
    <source>
        <dbReference type="EMBL" id="OGZ00740.1"/>
    </source>
</evidence>
<dbReference type="InterPro" id="IPR036237">
    <property type="entry name" value="Xyl_isomerase-like_sf"/>
</dbReference>
<reference evidence="1 2" key="1">
    <citation type="journal article" date="2016" name="Nat. Commun.">
        <title>Thousands of microbial genomes shed light on interconnected biogeochemical processes in an aquifer system.</title>
        <authorList>
            <person name="Anantharaman K."/>
            <person name="Brown C.T."/>
            <person name="Hug L.A."/>
            <person name="Sharon I."/>
            <person name="Castelle C.J."/>
            <person name="Probst A.J."/>
            <person name="Thomas B.C."/>
            <person name="Singh A."/>
            <person name="Wilkins M.J."/>
            <person name="Karaoz U."/>
            <person name="Brodie E.L."/>
            <person name="Williams K.H."/>
            <person name="Hubbard S.S."/>
            <person name="Banfield J.F."/>
        </authorList>
    </citation>
    <scope>NUCLEOTIDE SEQUENCE [LARGE SCALE GENOMIC DNA]</scope>
</reference>
<dbReference type="AlphaFoldDB" id="A0A1G2CJ21"/>
<evidence type="ECO:0008006" key="3">
    <source>
        <dbReference type="Google" id="ProtNLM"/>
    </source>
</evidence>
<gene>
    <name evidence="1" type="ORF">A2946_03345</name>
</gene>
<name>A0A1G2CJ21_9BACT</name>
<proteinExistence type="predicted"/>
<organism evidence="1 2">
    <name type="scientific">Candidatus Liptonbacteria bacterium RIFCSPLOWO2_01_FULL_53_13</name>
    <dbReference type="NCBI Taxonomy" id="1798651"/>
    <lineage>
        <taxon>Bacteria</taxon>
        <taxon>Candidatus Liptoniibacteriota</taxon>
    </lineage>
</organism>
<dbReference type="SUPFAM" id="SSF51658">
    <property type="entry name" value="Xylose isomerase-like"/>
    <property type="match status" value="1"/>
</dbReference>
<comment type="caution">
    <text evidence="1">The sequence shown here is derived from an EMBL/GenBank/DDBJ whole genome shotgun (WGS) entry which is preliminary data.</text>
</comment>
<protein>
    <recommendedName>
        <fullName evidence="3">Xylose isomerase-like TIM barrel domain-containing protein</fullName>
    </recommendedName>
</protein>
<dbReference type="Gene3D" id="3.20.20.150">
    <property type="entry name" value="Divalent-metal-dependent TIM barrel enzymes"/>
    <property type="match status" value="1"/>
</dbReference>
<dbReference type="Proteomes" id="UP000178348">
    <property type="component" value="Unassembled WGS sequence"/>
</dbReference>
<accession>A0A1G2CJ21</accession>
<sequence length="241" mass="27876">MNNKTIEQFPNIGFSTGAIRKHHNTKSALNLFRESGFKTAEVSFDMREGRAGWLDEISEEDLAGFHHVSMHAPKFTYKSDDATRALFARIEHFNRMRKLDVVVFHPDMIEDFNIFRKVQFKVGIENMDNRKERYQRPEELQEILSEHPDIGFILDVNHIYTNDPSMALADGFYDILGDRIVEVQLSGYKTLHDPLFETKQEEIIRAIRDPKGPMIVEAGGIRPDDLVKEIEYIASILHNVV</sequence>